<dbReference type="EC" id="2.3.1.-" evidence="14"/>
<comment type="pathway">
    <text evidence="3">Lipid metabolism.</text>
</comment>
<organism evidence="16 17">
    <name type="scientific">Phytophthora oleae</name>
    <dbReference type="NCBI Taxonomy" id="2107226"/>
    <lineage>
        <taxon>Eukaryota</taxon>
        <taxon>Sar</taxon>
        <taxon>Stramenopiles</taxon>
        <taxon>Oomycota</taxon>
        <taxon>Peronosporomycetes</taxon>
        <taxon>Peronosporales</taxon>
        <taxon>Peronosporaceae</taxon>
        <taxon>Phytophthora</taxon>
    </lineage>
</organism>
<keyword evidence="9 14" id="KW-0256">Endoplasmic reticulum</keyword>
<evidence type="ECO:0000256" key="5">
    <source>
        <dbReference type="ARBA" id="ARBA00022516"/>
    </source>
</evidence>
<evidence type="ECO:0000313" key="16">
    <source>
        <dbReference type="EMBL" id="KAL3656367.1"/>
    </source>
</evidence>
<sequence length="485" mass="54984">MAENKDPQDGEALVYDAPGFFADNSKVPRWIQSLATDMFSFVILHYFVWGVPFLILFYLFHRCGLDYVAIAMVVLYLPSFFSGAHKTGKGNVWEGLRTSKLWGLLNAFLRMKIIREQELDAKKQYIFGFHPHGIIVLSRIAIFGGSFEDLFPGITYRILGASPMFYIPLGRELCLWMGGVDASRATSEKVLQEGNSIVVYPGGVAGIFKTNPNSKETQLVLKNRLGFVKLAMVHGAHLVPTFVFGEKWLYNMWNPPKSVISFFRQTLGIPVLVFWGKFWWMPKAPEEGKRYGVVYGKPITTEANPNPTDEQVRAIHTQYVAEVQRIFEQYKTEFGYEEDETLVIKIFRTNPSSKETQLVLKSVWGSSNCPFVMVPTWFLRSSSERNDCTICGTRPKPSGGTSSARRSVSPCSSSGGKFWWMPKAPPKGKRYGLVYGKPIATTLAPNPTDDQVRAVYDEYVAELERIFEQYKTQFGYEEDETLVIT</sequence>
<evidence type="ECO:0000313" key="17">
    <source>
        <dbReference type="Proteomes" id="UP001632037"/>
    </source>
</evidence>
<reference evidence="16 17" key="1">
    <citation type="submission" date="2024-09" db="EMBL/GenBank/DDBJ databases">
        <title>Genome sequencing and assembly of Phytophthora oleae, isolate VK10A, causative agent of rot of olive drupes.</title>
        <authorList>
            <person name="Conti Taguali S."/>
            <person name="Riolo M."/>
            <person name="La Spada F."/>
            <person name="Cacciola S.O."/>
            <person name="Dionisio G."/>
        </authorList>
    </citation>
    <scope>NUCLEOTIDE SEQUENCE [LARGE SCALE GENOMIC DNA]</scope>
    <source>
        <strain evidence="16 17">VK10A</strain>
    </source>
</reference>
<feature type="compositionally biased region" description="Low complexity" evidence="15">
    <location>
        <begin position="402"/>
        <end position="413"/>
    </location>
</feature>
<dbReference type="Proteomes" id="UP001632037">
    <property type="component" value="Unassembled WGS sequence"/>
</dbReference>
<dbReference type="EMBL" id="JBIMZQ010000083">
    <property type="protein sequence ID" value="KAL3656367.1"/>
    <property type="molecule type" value="Genomic_DNA"/>
</dbReference>
<evidence type="ECO:0000256" key="11">
    <source>
        <dbReference type="ARBA" id="ARBA00023098"/>
    </source>
</evidence>
<evidence type="ECO:0000256" key="6">
    <source>
        <dbReference type="ARBA" id="ARBA00022679"/>
    </source>
</evidence>
<evidence type="ECO:0000256" key="10">
    <source>
        <dbReference type="ARBA" id="ARBA00022989"/>
    </source>
</evidence>
<evidence type="ECO:0000256" key="2">
    <source>
        <dbReference type="ARBA" id="ARBA00004771"/>
    </source>
</evidence>
<accession>A0ABD3EQ22</accession>
<feature type="transmembrane region" description="Helical" evidence="14">
    <location>
        <begin position="67"/>
        <end position="84"/>
    </location>
</feature>
<comment type="similarity">
    <text evidence="4 14">Belongs to the diacylglycerol acyltransferase family.</text>
</comment>
<keyword evidence="11" id="KW-0443">Lipid metabolism</keyword>
<evidence type="ECO:0000256" key="13">
    <source>
        <dbReference type="ARBA" id="ARBA00023315"/>
    </source>
</evidence>
<gene>
    <name evidence="16" type="ORF">V7S43_018741</name>
</gene>
<keyword evidence="17" id="KW-1185">Reference proteome</keyword>
<evidence type="ECO:0000256" key="7">
    <source>
        <dbReference type="ARBA" id="ARBA00022692"/>
    </source>
</evidence>
<dbReference type="AlphaFoldDB" id="A0ABD3EQ22"/>
<keyword evidence="6 14" id="KW-0808">Transferase</keyword>
<keyword evidence="13" id="KW-0012">Acyltransferase</keyword>
<comment type="pathway">
    <text evidence="2">Glycerolipid metabolism; triacylglycerol biosynthesis.</text>
</comment>
<dbReference type="GO" id="GO:0006629">
    <property type="term" value="P:lipid metabolic process"/>
    <property type="evidence" value="ECO:0007669"/>
    <property type="project" value="UniProtKB-KW"/>
</dbReference>
<dbReference type="GO" id="GO:0005789">
    <property type="term" value="C:endoplasmic reticulum membrane"/>
    <property type="evidence" value="ECO:0007669"/>
    <property type="project" value="UniProtKB-SubCell"/>
</dbReference>
<evidence type="ECO:0000256" key="15">
    <source>
        <dbReference type="SAM" id="MobiDB-lite"/>
    </source>
</evidence>
<dbReference type="CDD" id="cd07987">
    <property type="entry name" value="LPLAT_MGAT-like"/>
    <property type="match status" value="1"/>
</dbReference>
<evidence type="ECO:0000256" key="12">
    <source>
        <dbReference type="ARBA" id="ARBA00023136"/>
    </source>
</evidence>
<keyword evidence="12 14" id="KW-0472">Membrane</keyword>
<evidence type="ECO:0000256" key="3">
    <source>
        <dbReference type="ARBA" id="ARBA00005189"/>
    </source>
</evidence>
<keyword evidence="8" id="KW-0319">Glycerol metabolism</keyword>
<evidence type="ECO:0000256" key="1">
    <source>
        <dbReference type="ARBA" id="ARBA00004477"/>
    </source>
</evidence>
<evidence type="ECO:0000256" key="8">
    <source>
        <dbReference type="ARBA" id="ARBA00022798"/>
    </source>
</evidence>
<feature type="transmembrane region" description="Helical" evidence="14">
    <location>
        <begin position="39"/>
        <end position="61"/>
    </location>
</feature>
<protein>
    <recommendedName>
        <fullName evidence="14">Acyltransferase</fullName>
        <ecNumber evidence="14">2.3.1.-</ecNumber>
    </recommendedName>
</protein>
<dbReference type="PANTHER" id="PTHR12317">
    <property type="entry name" value="DIACYLGLYCEROL O-ACYLTRANSFERASE"/>
    <property type="match status" value="1"/>
</dbReference>
<dbReference type="InterPro" id="IPR007130">
    <property type="entry name" value="DAGAT"/>
</dbReference>
<comment type="caution">
    <text evidence="16">The sequence shown here is derived from an EMBL/GenBank/DDBJ whole genome shotgun (WGS) entry which is preliminary data.</text>
</comment>
<keyword evidence="10 14" id="KW-1133">Transmembrane helix</keyword>
<evidence type="ECO:0000256" key="9">
    <source>
        <dbReference type="ARBA" id="ARBA00022824"/>
    </source>
</evidence>
<keyword evidence="5" id="KW-0444">Lipid biosynthesis</keyword>
<dbReference type="PANTHER" id="PTHR12317:SF0">
    <property type="entry name" value="ACYLTRANSFERASE"/>
    <property type="match status" value="1"/>
</dbReference>
<keyword evidence="7 14" id="KW-0812">Transmembrane</keyword>
<name>A0ABD3EQ22_9STRA</name>
<dbReference type="Pfam" id="PF03982">
    <property type="entry name" value="DAGAT"/>
    <property type="match status" value="2"/>
</dbReference>
<dbReference type="GO" id="GO:0016746">
    <property type="term" value="F:acyltransferase activity"/>
    <property type="evidence" value="ECO:0007669"/>
    <property type="project" value="UniProtKB-KW"/>
</dbReference>
<proteinExistence type="inferred from homology"/>
<comment type="subcellular location">
    <subcellularLocation>
        <location evidence="1 14">Endoplasmic reticulum membrane</location>
        <topology evidence="1 14">Multi-pass membrane protein</topology>
    </subcellularLocation>
</comment>
<evidence type="ECO:0000256" key="14">
    <source>
        <dbReference type="RuleBase" id="RU367023"/>
    </source>
</evidence>
<dbReference type="GO" id="GO:0006071">
    <property type="term" value="P:glycerol metabolic process"/>
    <property type="evidence" value="ECO:0007669"/>
    <property type="project" value="UniProtKB-KW"/>
</dbReference>
<feature type="region of interest" description="Disordered" evidence="15">
    <location>
        <begin position="394"/>
        <end position="413"/>
    </location>
</feature>
<evidence type="ECO:0000256" key="4">
    <source>
        <dbReference type="ARBA" id="ARBA00005420"/>
    </source>
</evidence>